<name>A0ABP9VHK0_9BACT</name>
<dbReference type="Gene3D" id="3.40.630.30">
    <property type="match status" value="1"/>
</dbReference>
<dbReference type="SUPFAM" id="SSF55729">
    <property type="entry name" value="Acyl-CoA N-acyltransferases (Nat)"/>
    <property type="match status" value="1"/>
</dbReference>
<dbReference type="PANTHER" id="PTHR43451:SF1">
    <property type="entry name" value="ACETYLTRANSFERASE"/>
    <property type="match status" value="1"/>
</dbReference>
<dbReference type="Proteomes" id="UP001416858">
    <property type="component" value="Unassembled WGS sequence"/>
</dbReference>
<sequence length="160" mass="18082">MNSVAQIHLRHYDPSDAPALLALFCDTVRRVNFRDYTHKQIEAWAPADMPIDPWATRFEGKIAYVAERGQSIAGFADMTSSGYLDRLFVSADFQRQGVARKLLRAMLQRAADLQLSEVTTEASITAKPFFLAESFVVVQKQTVTCRGVEFTNFLMRRSIS</sequence>
<reference evidence="2 3" key="1">
    <citation type="submission" date="2024-02" db="EMBL/GenBank/DDBJ databases">
        <title>Rhodopirellula caenicola NBRC 110016.</title>
        <authorList>
            <person name="Ichikawa N."/>
            <person name="Katano-Makiyama Y."/>
            <person name="Hidaka K."/>
        </authorList>
    </citation>
    <scope>NUCLEOTIDE SEQUENCE [LARGE SCALE GENOMIC DNA]</scope>
    <source>
        <strain evidence="2 3">NBRC 110016</strain>
    </source>
</reference>
<accession>A0ABP9VHK0</accession>
<evidence type="ECO:0000313" key="2">
    <source>
        <dbReference type="EMBL" id="GAA5504689.1"/>
    </source>
</evidence>
<gene>
    <name evidence="2" type="primary">yafP</name>
    <name evidence="2" type="ORF">Rcae01_00128</name>
</gene>
<dbReference type="PROSITE" id="PS51186">
    <property type="entry name" value="GNAT"/>
    <property type="match status" value="1"/>
</dbReference>
<dbReference type="InterPro" id="IPR016181">
    <property type="entry name" value="Acyl_CoA_acyltransferase"/>
</dbReference>
<dbReference type="InterPro" id="IPR052564">
    <property type="entry name" value="N-acetyltrans/Recomb-assoc"/>
</dbReference>
<evidence type="ECO:0000313" key="3">
    <source>
        <dbReference type="Proteomes" id="UP001416858"/>
    </source>
</evidence>
<proteinExistence type="predicted"/>
<dbReference type="PANTHER" id="PTHR43451">
    <property type="entry name" value="ACETYLTRANSFERASE (GNAT) FAMILY PROTEIN"/>
    <property type="match status" value="1"/>
</dbReference>
<dbReference type="EMBL" id="BAABRO010000001">
    <property type="protein sequence ID" value="GAA5504689.1"/>
    <property type="molecule type" value="Genomic_DNA"/>
</dbReference>
<protein>
    <submittedName>
        <fullName evidence="2">N-acetyltransferase YafP</fullName>
    </submittedName>
</protein>
<keyword evidence="3" id="KW-1185">Reference proteome</keyword>
<dbReference type="Pfam" id="PF13673">
    <property type="entry name" value="Acetyltransf_10"/>
    <property type="match status" value="1"/>
</dbReference>
<comment type="caution">
    <text evidence="2">The sequence shown here is derived from an EMBL/GenBank/DDBJ whole genome shotgun (WGS) entry which is preliminary data.</text>
</comment>
<dbReference type="CDD" id="cd04301">
    <property type="entry name" value="NAT_SF"/>
    <property type="match status" value="1"/>
</dbReference>
<feature type="domain" description="N-acetyltransferase" evidence="1">
    <location>
        <begin position="7"/>
        <end position="160"/>
    </location>
</feature>
<organism evidence="2 3">
    <name type="scientific">Novipirellula caenicola</name>
    <dbReference type="NCBI Taxonomy" id="1536901"/>
    <lineage>
        <taxon>Bacteria</taxon>
        <taxon>Pseudomonadati</taxon>
        <taxon>Planctomycetota</taxon>
        <taxon>Planctomycetia</taxon>
        <taxon>Pirellulales</taxon>
        <taxon>Pirellulaceae</taxon>
        <taxon>Novipirellula</taxon>
    </lineage>
</organism>
<evidence type="ECO:0000259" key="1">
    <source>
        <dbReference type="PROSITE" id="PS51186"/>
    </source>
</evidence>
<dbReference type="InterPro" id="IPR000182">
    <property type="entry name" value="GNAT_dom"/>
</dbReference>
<dbReference type="RefSeq" id="WP_345681740.1">
    <property type="nucleotide sequence ID" value="NZ_BAABRO010000001.1"/>
</dbReference>